<accession>A0AAE0MIM9</accession>
<organism evidence="2 3">
    <name type="scientific">Cercophora scortea</name>
    <dbReference type="NCBI Taxonomy" id="314031"/>
    <lineage>
        <taxon>Eukaryota</taxon>
        <taxon>Fungi</taxon>
        <taxon>Dikarya</taxon>
        <taxon>Ascomycota</taxon>
        <taxon>Pezizomycotina</taxon>
        <taxon>Sordariomycetes</taxon>
        <taxon>Sordariomycetidae</taxon>
        <taxon>Sordariales</taxon>
        <taxon>Lasiosphaeriaceae</taxon>
        <taxon>Cercophora</taxon>
    </lineage>
</organism>
<proteinExistence type="predicted"/>
<comment type="caution">
    <text evidence="2">The sequence shown here is derived from an EMBL/GenBank/DDBJ whole genome shotgun (WGS) entry which is preliminary data.</text>
</comment>
<keyword evidence="3" id="KW-1185">Reference proteome</keyword>
<sequence length="383" mass="43350">MDTAFKPSAPYCKQFEQYITTAKLTLASANEIAKSLESFKADLAKLLHPRMPKSSERRVHALCMRWNILPQKLYDAFVIGDPSLVSNLNELSSSAASGYTFDDILAVLRENAQRGKEWPPGTTRKLTKFDVRATWLVLANRKPRERSPTRKSGRSRGSEESRTDSEVSFEGPGVGRERSEVPLASLTGEFEAPEVIGPKAPGFDIQHSQNRAKPSHSDAKEVENVQESEKNLPIGPVPVSRNLSRILKLLGRELWDRWNAEDRKLKQARFEFGPSLWRFRMEIERCTKEFEDSLSMQKGYDGRGLGPQVHEPLTEVHYQFDGRGAFELHQAMFRRIEEASVETTKAQEKVREAISTLEKEKGGYEAMIRLRQALFEAPSSPGN</sequence>
<dbReference type="Proteomes" id="UP001286456">
    <property type="component" value="Unassembled WGS sequence"/>
</dbReference>
<feature type="region of interest" description="Disordered" evidence="1">
    <location>
        <begin position="195"/>
        <end position="217"/>
    </location>
</feature>
<gene>
    <name evidence="2" type="ORF">B0T19DRAFT_115702</name>
</gene>
<protein>
    <submittedName>
        <fullName evidence="2">Uncharacterized protein</fullName>
    </submittedName>
</protein>
<dbReference type="EMBL" id="JAUEPO010000002">
    <property type="protein sequence ID" value="KAK3333063.1"/>
    <property type="molecule type" value="Genomic_DNA"/>
</dbReference>
<evidence type="ECO:0000313" key="2">
    <source>
        <dbReference type="EMBL" id="KAK3333063.1"/>
    </source>
</evidence>
<reference evidence="2" key="1">
    <citation type="journal article" date="2023" name="Mol. Phylogenet. Evol.">
        <title>Genome-scale phylogeny and comparative genomics of the fungal order Sordariales.</title>
        <authorList>
            <person name="Hensen N."/>
            <person name="Bonometti L."/>
            <person name="Westerberg I."/>
            <person name="Brannstrom I.O."/>
            <person name="Guillou S."/>
            <person name="Cros-Aarteil S."/>
            <person name="Calhoun S."/>
            <person name="Haridas S."/>
            <person name="Kuo A."/>
            <person name="Mondo S."/>
            <person name="Pangilinan J."/>
            <person name="Riley R."/>
            <person name="LaButti K."/>
            <person name="Andreopoulos B."/>
            <person name="Lipzen A."/>
            <person name="Chen C."/>
            <person name="Yan M."/>
            <person name="Daum C."/>
            <person name="Ng V."/>
            <person name="Clum A."/>
            <person name="Steindorff A."/>
            <person name="Ohm R.A."/>
            <person name="Martin F."/>
            <person name="Silar P."/>
            <person name="Natvig D.O."/>
            <person name="Lalanne C."/>
            <person name="Gautier V."/>
            <person name="Ament-Velasquez S.L."/>
            <person name="Kruys A."/>
            <person name="Hutchinson M.I."/>
            <person name="Powell A.J."/>
            <person name="Barry K."/>
            <person name="Miller A.N."/>
            <person name="Grigoriev I.V."/>
            <person name="Debuchy R."/>
            <person name="Gladieux P."/>
            <person name="Hiltunen Thoren M."/>
            <person name="Johannesson H."/>
        </authorList>
    </citation>
    <scope>NUCLEOTIDE SEQUENCE</scope>
    <source>
        <strain evidence="2">SMH4131-1</strain>
    </source>
</reference>
<evidence type="ECO:0000256" key="1">
    <source>
        <dbReference type="SAM" id="MobiDB-lite"/>
    </source>
</evidence>
<name>A0AAE0MIM9_9PEZI</name>
<feature type="region of interest" description="Disordered" evidence="1">
    <location>
        <begin position="140"/>
        <end position="178"/>
    </location>
</feature>
<dbReference type="AlphaFoldDB" id="A0AAE0MIM9"/>
<feature type="compositionally biased region" description="Basic residues" evidence="1">
    <location>
        <begin position="141"/>
        <end position="154"/>
    </location>
</feature>
<feature type="compositionally biased region" description="Basic and acidic residues" evidence="1">
    <location>
        <begin position="156"/>
        <end position="165"/>
    </location>
</feature>
<reference evidence="2" key="2">
    <citation type="submission" date="2023-06" db="EMBL/GenBank/DDBJ databases">
        <authorList>
            <consortium name="Lawrence Berkeley National Laboratory"/>
            <person name="Haridas S."/>
            <person name="Hensen N."/>
            <person name="Bonometti L."/>
            <person name="Westerberg I."/>
            <person name="Brannstrom I.O."/>
            <person name="Guillou S."/>
            <person name="Cros-Aarteil S."/>
            <person name="Calhoun S."/>
            <person name="Kuo A."/>
            <person name="Mondo S."/>
            <person name="Pangilinan J."/>
            <person name="Riley R."/>
            <person name="Labutti K."/>
            <person name="Andreopoulos B."/>
            <person name="Lipzen A."/>
            <person name="Chen C."/>
            <person name="Yanf M."/>
            <person name="Daum C."/>
            <person name="Ng V."/>
            <person name="Clum A."/>
            <person name="Steindorff A."/>
            <person name="Ohm R."/>
            <person name="Martin F."/>
            <person name="Silar P."/>
            <person name="Natvig D."/>
            <person name="Lalanne C."/>
            <person name="Gautier V."/>
            <person name="Ament-Velasquez S.L."/>
            <person name="Kruys A."/>
            <person name="Hutchinson M.I."/>
            <person name="Powell A.J."/>
            <person name="Barry K."/>
            <person name="Miller A.N."/>
            <person name="Grigoriev I.V."/>
            <person name="Debuchy R."/>
            <person name="Gladieux P."/>
            <person name="Thoren M.H."/>
            <person name="Johannesson H."/>
        </authorList>
    </citation>
    <scope>NUCLEOTIDE SEQUENCE</scope>
    <source>
        <strain evidence="2">SMH4131-1</strain>
    </source>
</reference>
<evidence type="ECO:0000313" key="3">
    <source>
        <dbReference type="Proteomes" id="UP001286456"/>
    </source>
</evidence>